<dbReference type="GO" id="GO:0032259">
    <property type="term" value="P:methylation"/>
    <property type="evidence" value="ECO:0007669"/>
    <property type="project" value="UniProtKB-KW"/>
</dbReference>
<gene>
    <name evidence="5" type="ORF">DESAM_22893</name>
</gene>
<keyword evidence="3" id="KW-0949">S-adenosyl-L-methionine</keyword>
<evidence type="ECO:0000256" key="2">
    <source>
        <dbReference type="ARBA" id="ARBA00022679"/>
    </source>
</evidence>
<dbReference type="PANTHER" id="PTHR24422">
    <property type="entry name" value="CHEMOTAXIS PROTEIN METHYLTRANSFERASE"/>
    <property type="match status" value="1"/>
</dbReference>
<protein>
    <submittedName>
        <fullName evidence="5">MCP methyltransferase, CheR-type</fullName>
        <ecNumber evidence="5">2.1.1.80</ecNumber>
    </submittedName>
</protein>
<keyword evidence="2 5" id="KW-0808">Transferase</keyword>
<dbReference type="AlphaFoldDB" id="L0RG22"/>
<evidence type="ECO:0000259" key="4">
    <source>
        <dbReference type="PROSITE" id="PS50123"/>
    </source>
</evidence>
<dbReference type="Gene3D" id="3.40.50.150">
    <property type="entry name" value="Vaccinia Virus protein VP39"/>
    <property type="match status" value="1"/>
</dbReference>
<dbReference type="SMART" id="SM00138">
    <property type="entry name" value="MeTrc"/>
    <property type="match status" value="1"/>
</dbReference>
<dbReference type="Gene3D" id="1.25.40.10">
    <property type="entry name" value="Tetratricopeptide repeat domain"/>
    <property type="match status" value="1"/>
</dbReference>
<dbReference type="InterPro" id="IPR019734">
    <property type="entry name" value="TPR_rpt"/>
</dbReference>
<dbReference type="PATRIC" id="fig|1121451.3.peg.3098"/>
<dbReference type="PRINTS" id="PR00996">
    <property type="entry name" value="CHERMTFRASE"/>
</dbReference>
<evidence type="ECO:0000256" key="3">
    <source>
        <dbReference type="ARBA" id="ARBA00022691"/>
    </source>
</evidence>
<proteinExistence type="predicted"/>
<dbReference type="InterPro" id="IPR029063">
    <property type="entry name" value="SAM-dependent_MTases_sf"/>
</dbReference>
<accession>L0RG22</accession>
<dbReference type="SUPFAM" id="SSF53335">
    <property type="entry name" value="S-adenosyl-L-methionine-dependent methyltransferases"/>
    <property type="match status" value="1"/>
</dbReference>
<dbReference type="SUPFAM" id="SSF48452">
    <property type="entry name" value="TPR-like"/>
    <property type="match status" value="1"/>
</dbReference>
<dbReference type="eggNOG" id="COG0457">
    <property type="taxonomic scope" value="Bacteria"/>
</dbReference>
<evidence type="ECO:0000313" key="5">
    <source>
        <dbReference type="EMBL" id="CCO25160.1"/>
    </source>
</evidence>
<dbReference type="EMBL" id="FO203522">
    <property type="protein sequence ID" value="CCO25160.1"/>
    <property type="molecule type" value="Genomic_DNA"/>
</dbReference>
<dbReference type="eggNOG" id="COG1352">
    <property type="taxonomic scope" value="Bacteria"/>
</dbReference>
<feature type="domain" description="CheR-type methyltransferase" evidence="4">
    <location>
        <begin position="1"/>
        <end position="274"/>
    </location>
</feature>
<dbReference type="HOGENOM" id="CLU_025854_4_1_7"/>
<reference evidence="5 6" key="1">
    <citation type="submission" date="2012-10" db="EMBL/GenBank/DDBJ databases">
        <authorList>
            <person name="Genoscope - CEA"/>
        </authorList>
    </citation>
    <scope>NUCLEOTIDE SEQUENCE [LARGE SCALE GENOMIC DNA]</scope>
    <source>
        <strain evidence="6">AM13 / DSM 14728</strain>
    </source>
</reference>
<dbReference type="Proteomes" id="UP000010808">
    <property type="component" value="Chromosome"/>
</dbReference>
<dbReference type="InterPro" id="IPR022642">
    <property type="entry name" value="CheR_C"/>
</dbReference>
<dbReference type="GO" id="GO:0008983">
    <property type="term" value="F:protein-glutamate O-methyltransferase activity"/>
    <property type="evidence" value="ECO:0007669"/>
    <property type="project" value="UniProtKB-EC"/>
</dbReference>
<dbReference type="STRING" id="1121451.DESAM_22893"/>
<organism evidence="5 6">
    <name type="scientific">Maridesulfovibrio hydrothermalis AM13 = DSM 14728</name>
    <dbReference type="NCBI Taxonomy" id="1121451"/>
    <lineage>
        <taxon>Bacteria</taxon>
        <taxon>Pseudomonadati</taxon>
        <taxon>Thermodesulfobacteriota</taxon>
        <taxon>Desulfovibrionia</taxon>
        <taxon>Desulfovibrionales</taxon>
        <taxon>Desulfovibrionaceae</taxon>
        <taxon>Maridesulfovibrio</taxon>
    </lineage>
</organism>
<dbReference type="Pfam" id="PF13432">
    <property type="entry name" value="TPR_16"/>
    <property type="match status" value="1"/>
</dbReference>
<dbReference type="PANTHER" id="PTHR24422:SF19">
    <property type="entry name" value="CHEMOTAXIS PROTEIN METHYLTRANSFERASE"/>
    <property type="match status" value="1"/>
</dbReference>
<dbReference type="InterPro" id="IPR011990">
    <property type="entry name" value="TPR-like_helical_dom_sf"/>
</dbReference>
<dbReference type="InterPro" id="IPR000780">
    <property type="entry name" value="CheR_MeTrfase"/>
</dbReference>
<dbReference type="RefSeq" id="WP_015337758.1">
    <property type="nucleotide sequence ID" value="NC_020055.1"/>
</dbReference>
<evidence type="ECO:0000256" key="1">
    <source>
        <dbReference type="ARBA" id="ARBA00022603"/>
    </source>
</evidence>
<keyword evidence="6" id="KW-1185">Reference proteome</keyword>
<dbReference type="PROSITE" id="PS50123">
    <property type="entry name" value="CHER"/>
    <property type="match status" value="1"/>
</dbReference>
<dbReference type="OrthoDB" id="9786165at2"/>
<dbReference type="Pfam" id="PF01739">
    <property type="entry name" value="CheR"/>
    <property type="match status" value="1"/>
</dbReference>
<dbReference type="KEGG" id="dhy:DESAM_22893"/>
<dbReference type="InterPro" id="IPR050903">
    <property type="entry name" value="Bact_Chemotaxis_MeTrfase"/>
</dbReference>
<dbReference type="SMART" id="SM00028">
    <property type="entry name" value="TPR"/>
    <property type="match status" value="3"/>
</dbReference>
<evidence type="ECO:0000313" key="6">
    <source>
        <dbReference type="Proteomes" id="UP000010808"/>
    </source>
</evidence>
<name>L0RG22_9BACT</name>
<keyword evidence="1 5" id="KW-0489">Methyltransferase</keyword>
<dbReference type="EC" id="2.1.1.80" evidence="5"/>
<sequence length="525" mass="59215">MVNSLTDDKVSQLACMVRDKYGLDFAPDRWRDLRLAIENFQTASTCFCASGDCLDYMISPQAARKDLELFINSLTIGETYFFRDPRALDVLERDILRKKNGQGSGTHGAMRIWSMACATGEEPYTLAMICRRSNVRCEIFGTDIDSRALTKAHEGSYRKWSFRSESTVFRDMFFKKSGPNAYFIDQSIKDMVNLSRFNLIGDDIPLTLMEMDVIFCRNVLMYFSREGVNMVLDKIWNSLNSGGWLVVTPSESALITAYGKFEAVNFGSVVFYRKNEKFIPEKIKILNSVELEKESVLSDVDLIEEQDCFSGADHGEFDFSADPLVQEEESVTDTDDLSKNDFDETLSISGNFSVKVCNDQVRLLREQGDNAGALNLLKETLRLEISRVDRSAVLLSIAEINADGGLLDEALEWCQRSIELDRVAPYPHFLLGQIMMQQGDFAGAVAEVRNAIFLDSGFIMAHVVLGNIYMTRNDASAAARHFRISLQELEKVDQEELVPYSDGTTAGRLLEMVELVQSNLEQKEV</sequence>